<gene>
    <name evidence="2" type="ORF">A2665_01775</name>
</gene>
<organism evidence="2 3">
    <name type="scientific">Candidatus Zambryskibacteria bacterium RIFCSPHIGHO2_01_FULL_46_30</name>
    <dbReference type="NCBI Taxonomy" id="1802739"/>
    <lineage>
        <taxon>Bacteria</taxon>
        <taxon>Candidatus Zambryskiibacteriota</taxon>
    </lineage>
</organism>
<keyword evidence="1" id="KW-1133">Transmembrane helix</keyword>
<proteinExistence type="predicted"/>
<name>A0A1G2T3Z5_9BACT</name>
<dbReference type="AlphaFoldDB" id="A0A1G2T3Z5"/>
<evidence type="ECO:0000313" key="2">
    <source>
        <dbReference type="EMBL" id="OHA91852.1"/>
    </source>
</evidence>
<keyword evidence="1" id="KW-0472">Membrane</keyword>
<keyword evidence="1" id="KW-0812">Transmembrane</keyword>
<evidence type="ECO:0000313" key="3">
    <source>
        <dbReference type="Proteomes" id="UP000177746"/>
    </source>
</evidence>
<feature type="transmembrane region" description="Helical" evidence="1">
    <location>
        <begin position="44"/>
        <end position="62"/>
    </location>
</feature>
<sequence length="317" mass="35654">MREGGRNAVKTTVLFASFVALAIWLERATDEAVKQLTSIPYHYWWWGLGTTGGVVLLVWLIKKAVRREAPTTGIYRRFRFSRPAVVIPLILVGIYGPITYFALRSNNEERGRPPARSASLLQLPVPAEVALPIIAGCESGDRTPGSGRQFEADGKTPLRNREGSSAIGKYQIMASRHEARARSLGFDIQTEEGNEGYARYLYAESGTFHWEADPRSRACWEPLLARARGALPSTATSTPSTVGATFVVTARAGQPVESVMPPGWMIVWWGDKSRFTSDFFWRDRDKVRVFSVRPGVRSAEIKILRYHDPDPNWWRRQ</sequence>
<dbReference type="EMBL" id="MHVI01000009">
    <property type="protein sequence ID" value="OHA91852.1"/>
    <property type="molecule type" value="Genomic_DNA"/>
</dbReference>
<dbReference type="Proteomes" id="UP000177746">
    <property type="component" value="Unassembled WGS sequence"/>
</dbReference>
<accession>A0A1G2T3Z5</accession>
<comment type="caution">
    <text evidence="2">The sequence shown here is derived from an EMBL/GenBank/DDBJ whole genome shotgun (WGS) entry which is preliminary data.</text>
</comment>
<reference evidence="2 3" key="1">
    <citation type="journal article" date="2016" name="Nat. Commun.">
        <title>Thousands of microbial genomes shed light on interconnected biogeochemical processes in an aquifer system.</title>
        <authorList>
            <person name="Anantharaman K."/>
            <person name="Brown C.T."/>
            <person name="Hug L.A."/>
            <person name="Sharon I."/>
            <person name="Castelle C.J."/>
            <person name="Probst A.J."/>
            <person name="Thomas B.C."/>
            <person name="Singh A."/>
            <person name="Wilkins M.J."/>
            <person name="Karaoz U."/>
            <person name="Brodie E.L."/>
            <person name="Williams K.H."/>
            <person name="Hubbard S.S."/>
            <person name="Banfield J.F."/>
        </authorList>
    </citation>
    <scope>NUCLEOTIDE SEQUENCE [LARGE SCALE GENOMIC DNA]</scope>
</reference>
<feature type="transmembrane region" description="Helical" evidence="1">
    <location>
        <begin position="83"/>
        <end position="103"/>
    </location>
</feature>
<protein>
    <submittedName>
        <fullName evidence="2">Uncharacterized protein</fullName>
    </submittedName>
</protein>
<evidence type="ECO:0000256" key="1">
    <source>
        <dbReference type="SAM" id="Phobius"/>
    </source>
</evidence>